<keyword evidence="8" id="KW-1185">Reference proteome</keyword>
<dbReference type="PANTHER" id="PTHR43791:SF36">
    <property type="entry name" value="TRANSPORTER, PUTATIVE (AFU_ORTHOLOGUE AFUA_6G08340)-RELATED"/>
    <property type="match status" value="1"/>
</dbReference>
<feature type="transmembrane region" description="Helical" evidence="6">
    <location>
        <begin position="111"/>
        <end position="131"/>
    </location>
</feature>
<gene>
    <name evidence="7" type="ORF">VNI00_014934</name>
</gene>
<reference evidence="7 8" key="1">
    <citation type="submission" date="2024-01" db="EMBL/GenBank/DDBJ databases">
        <title>A draft genome for a cacao thread blight-causing isolate of Paramarasmius palmivorus.</title>
        <authorList>
            <person name="Baruah I.K."/>
            <person name="Bukari Y."/>
            <person name="Amoako-Attah I."/>
            <person name="Meinhardt L.W."/>
            <person name="Bailey B.A."/>
            <person name="Cohen S.P."/>
        </authorList>
    </citation>
    <scope>NUCLEOTIDE SEQUENCE [LARGE SCALE GENOMIC DNA]</scope>
    <source>
        <strain evidence="7 8">GH-12</strain>
    </source>
</reference>
<dbReference type="InterPro" id="IPR036259">
    <property type="entry name" value="MFS_trans_sf"/>
</dbReference>
<keyword evidence="4 6" id="KW-1133">Transmembrane helix</keyword>
<evidence type="ECO:0000313" key="8">
    <source>
        <dbReference type="Proteomes" id="UP001383192"/>
    </source>
</evidence>
<feature type="transmembrane region" description="Helical" evidence="6">
    <location>
        <begin position="84"/>
        <end position="104"/>
    </location>
</feature>
<evidence type="ECO:0000313" key="7">
    <source>
        <dbReference type="EMBL" id="KAK7028119.1"/>
    </source>
</evidence>
<dbReference type="SUPFAM" id="SSF103473">
    <property type="entry name" value="MFS general substrate transporter"/>
    <property type="match status" value="1"/>
</dbReference>
<evidence type="ECO:0000256" key="4">
    <source>
        <dbReference type="ARBA" id="ARBA00022989"/>
    </source>
</evidence>
<dbReference type="PANTHER" id="PTHR43791">
    <property type="entry name" value="PERMEASE-RELATED"/>
    <property type="match status" value="1"/>
</dbReference>
<evidence type="ECO:0000256" key="1">
    <source>
        <dbReference type="ARBA" id="ARBA00004141"/>
    </source>
</evidence>
<sequence>MATHKSESGSLAKDSLNELSLSPQIDPQKEKNLRRKLDLIILPIATLCYALNFLDRGLTIGISIKNIGNARNVAIDQQGLSQTLAFIPMIYYVTYLVFEIPLALLIKKAGFVVVPISIVMFGLVTLGTAFIEGHFTLIQPTP</sequence>
<dbReference type="EMBL" id="JAYKXP010000090">
    <property type="protein sequence ID" value="KAK7028119.1"/>
    <property type="molecule type" value="Genomic_DNA"/>
</dbReference>
<protein>
    <submittedName>
        <fullName evidence="7">Uncharacterized protein</fullName>
    </submittedName>
</protein>
<dbReference type="GO" id="GO:0016020">
    <property type="term" value="C:membrane"/>
    <property type="evidence" value="ECO:0007669"/>
    <property type="project" value="UniProtKB-SubCell"/>
</dbReference>
<dbReference type="AlphaFoldDB" id="A0AAW0BNT1"/>
<evidence type="ECO:0000256" key="5">
    <source>
        <dbReference type="ARBA" id="ARBA00023136"/>
    </source>
</evidence>
<dbReference type="GO" id="GO:0022857">
    <property type="term" value="F:transmembrane transporter activity"/>
    <property type="evidence" value="ECO:0007669"/>
    <property type="project" value="TreeGrafter"/>
</dbReference>
<dbReference type="Proteomes" id="UP001383192">
    <property type="component" value="Unassembled WGS sequence"/>
</dbReference>
<evidence type="ECO:0000256" key="3">
    <source>
        <dbReference type="ARBA" id="ARBA00022692"/>
    </source>
</evidence>
<evidence type="ECO:0000256" key="6">
    <source>
        <dbReference type="SAM" id="Phobius"/>
    </source>
</evidence>
<keyword evidence="2" id="KW-0813">Transport</keyword>
<comment type="subcellular location">
    <subcellularLocation>
        <location evidence="1">Membrane</location>
        <topology evidence="1">Multi-pass membrane protein</topology>
    </subcellularLocation>
</comment>
<dbReference type="Gene3D" id="1.20.1250.20">
    <property type="entry name" value="MFS general substrate transporter like domains"/>
    <property type="match status" value="1"/>
</dbReference>
<evidence type="ECO:0000256" key="2">
    <source>
        <dbReference type="ARBA" id="ARBA00022448"/>
    </source>
</evidence>
<feature type="transmembrane region" description="Helical" evidence="6">
    <location>
        <begin position="39"/>
        <end position="64"/>
    </location>
</feature>
<organism evidence="7 8">
    <name type="scientific">Paramarasmius palmivorus</name>
    <dbReference type="NCBI Taxonomy" id="297713"/>
    <lineage>
        <taxon>Eukaryota</taxon>
        <taxon>Fungi</taxon>
        <taxon>Dikarya</taxon>
        <taxon>Basidiomycota</taxon>
        <taxon>Agaricomycotina</taxon>
        <taxon>Agaricomycetes</taxon>
        <taxon>Agaricomycetidae</taxon>
        <taxon>Agaricales</taxon>
        <taxon>Marasmiineae</taxon>
        <taxon>Marasmiaceae</taxon>
        <taxon>Paramarasmius</taxon>
    </lineage>
</organism>
<accession>A0AAW0BNT1</accession>
<proteinExistence type="predicted"/>
<keyword evidence="3 6" id="KW-0812">Transmembrane</keyword>
<comment type="caution">
    <text evidence="7">The sequence shown here is derived from an EMBL/GenBank/DDBJ whole genome shotgun (WGS) entry which is preliminary data.</text>
</comment>
<keyword evidence="5 6" id="KW-0472">Membrane</keyword>
<name>A0AAW0BNT1_9AGAR</name>